<evidence type="ECO:0000313" key="4">
    <source>
        <dbReference type="Proteomes" id="UP000194933"/>
    </source>
</evidence>
<feature type="region of interest" description="Disordered" evidence="2">
    <location>
        <begin position="650"/>
        <end position="690"/>
    </location>
</feature>
<comment type="caution">
    <text evidence="3">The sequence shown here is derived from an EMBL/GenBank/DDBJ whole genome shotgun (WGS) entry which is preliminary data.</text>
</comment>
<feature type="compositionally biased region" description="Polar residues" evidence="2">
    <location>
        <begin position="367"/>
        <end position="384"/>
    </location>
</feature>
<feature type="region of interest" description="Disordered" evidence="2">
    <location>
        <begin position="1"/>
        <end position="27"/>
    </location>
</feature>
<dbReference type="RefSeq" id="WP_086284037.1">
    <property type="nucleotide sequence ID" value="NZ_NGMO01000001.1"/>
</dbReference>
<name>A0A2C9XQZ1_9ENTE</name>
<feature type="compositionally biased region" description="Gly residues" evidence="2">
    <location>
        <begin position="1647"/>
        <end position="1657"/>
    </location>
</feature>
<reference evidence="3 4" key="1">
    <citation type="submission" date="2017-05" db="EMBL/GenBank/DDBJ databases">
        <title>The Genome Sequence of Enterococcus sp. 10A9_DIV0425.</title>
        <authorList>
            <consortium name="The Broad Institute Genomics Platform"/>
            <consortium name="The Broad Institute Genomic Center for Infectious Diseases"/>
            <person name="Earl A."/>
            <person name="Manson A."/>
            <person name="Schwartman J."/>
            <person name="Gilmore M."/>
            <person name="Abouelleil A."/>
            <person name="Cao P."/>
            <person name="Chapman S."/>
            <person name="Cusick C."/>
            <person name="Shea T."/>
            <person name="Young S."/>
            <person name="Neafsey D."/>
            <person name="Nusbaum C."/>
            <person name="Birren B."/>
        </authorList>
    </citation>
    <scope>NUCLEOTIDE SEQUENCE [LARGE SCALE GENOMIC DNA]</scope>
    <source>
        <strain evidence="3 4">10A9_DIV0425</strain>
    </source>
</reference>
<keyword evidence="1" id="KW-0175">Coiled coil</keyword>
<evidence type="ECO:0000256" key="2">
    <source>
        <dbReference type="SAM" id="MobiDB-lite"/>
    </source>
</evidence>
<feature type="region of interest" description="Disordered" evidence="2">
    <location>
        <begin position="1636"/>
        <end position="1666"/>
    </location>
</feature>
<protein>
    <submittedName>
        <fullName evidence="3">Uncharacterized protein</fullName>
    </submittedName>
</protein>
<sequence>MPQEFRIPFKPKKSEMPKKSRMPQTASRRTIGRNYNQMNDKNKSGDDQRVLYNVSNISGRTLTPEGIKRPVGWIHTWGTLLAMAPPLDFPNQQMVLRKSPPAFEVNTWIDVRRDGNQTRIHSFVSTSTINREQIQPPLFLNTNYTRPHPSSSVALPFTSTRSLFGNQTFDNQTSTTTQQDIDIVKRAHELSVFVHQKVHDLYQLVNCSTARRTDQVKTWIVTGESVEQTSFTTVCQGAIGRSEAQNKQGMKQESEIPSIPTHPVTDMNVQETSHFSAEEAAKKLIKAFQASFENKHNDTIDTSGNVHNQVTETFWNGLTERFYQHENTNYTQEQAHGSSLMSYFVEWLLQTFSVDYGEQAPINPPSKKNLNYSVKSPSANPTIQTKKKQPEGIPETVSETILEMTPETMVENESVLNPEKEGFLPQIWQLATDFYGVVDGFLQQSIGLQFLGAEAMPLPTTRIPSLELEENQLTFDETQISETTTESSQVNGTTLYIEGAELEVTGASESNDTQEINEKIQAFLRENADDPTMIGAQETTEDSDPPEWTSEQKKDIRKKLVDFFMENGIACQESNVKDLIETVGEWVLLEEATPITVDMVKVKQIAKLLLGMNEEAVISEEQASLTVGTWVYETIKDNQPVALALVAEAPKQPEGTSTPSTTSSSQLASTSQPTSTSNKENNIGADGIQWRDPNVRKQVEAFFQRKKLLSDHPTKEELLIAIGKRITKEENNKLVFNPKRIRSLAKVILKALKLNNGKNGENISNKDAELTIMKWTFETIVGSSMEAYMVKTLVSSPDIDQFTVGRLRDLFTVRNLEKEGLIQLDTPTLSQKQKRFFNRLWNFLLQKELPNYFLDSSGLADDLLISDYASLMQLTGAKILKEGGYPESFSPEDSRLMGQHFWETILEKGITTYEEFRHLLMPSLLAVAQLEPDLLREALATGTYKEVAISTFIGYQKEGYYKIIDNQEILDRLYKAYQKNFLQWRRKEALATALAQTCRDKGSLTSFDVIKQNYLIGAADPCPDIDWLPTKLETRYAKLTKNVAEAYLPLDKKLIEFALPAFDKEERAFIFSEGTHLYEANAELKNESDYIEEIPVTSGSPAIHFLLSVRKKKTTTLNLNKTDLFVAVNGKEERWYALKQLDSEGGYRFYRVNQDPLLYLKFGLFDQKNRWKNGYKKEGNEIRIGDKLFTFSTHVNRSKKLSHGIETAPFIEVLSRKHSDQLYQQLYDSGNDKADLEKAWEVVKHFIPFYDCVTGIINQDTEEAVVSCTIDALLMIPVLGQVTSLNMKFALGVARAFARGGIRNVIRSSRSFLPTMAEIRRLVLTFAQNLDPGFEPLIGGGRLIVRKLVKFKNELHVGKKIKDLLERVEKLEKAQEALKKSIEMLEWKGLEVPVKKVNDHLYMRVTNLETAEVFGGLFMKKGNRIEAYRPATFTTEQLELLNILEKKIDENQMFVVGTNPNPQAYGTGEITTVKKEGEETKRFIRMKGKLIEVTMTAIKEHGFRLDVYAPHLSKSFPVNFNGIEWYFEAPTSPFVTKEVEKKIASMLDQFETQKNPNGLSAPDEKGLMWNEAGRSYVKIKDHYIPLILLDKKLNRYHLVKKDYNESMTVLRFDPKKGQFRLETDLERKQAVEALLSNRSKSLERGENGGAGTSGGAAGPSTSQGAASQINENMVLPPANELPPDPPEHAEDWNKIRGAIAFREEFEIPRVEDDSVPLDELSTFLPEKLPIYYADNEWLKEGFMDHIIKTLPSKPKLDFRVYVGLNSVEVPKSIKLFQQKLVEEFKKAKEICTEAKVTCENLLKKAILSETQEGEYLINMFQLESVSNKEEILKEIINRLKSIAEKGENFLQQTADWGFENIWTVSTDLFYQEASQEYRSRYNKMLQAQAMVQRYDPACRMLIYADAFHLDPDIMPNEQIRPPEHEIVLHETTHLIASTEDAVRYYFVDKNFSKSGEDTLKDFNEIYKNLLESPSFEIFVNHLAESLNMPMISKKTVAEAMKKIPMLRVNFQMTDAEMIMILLRDFADKRQFKQRPHVKRSVNEKKEEELGKGTMFIYLALPHILGDGIFERNIQLNKTQELIAKRTTDTVETTRVTTNRSFLNLVTSSIERSGSPTQIALTQQVSTELPKTTVKKNLLDYGGTREKEIPKPSR</sequence>
<dbReference type="EMBL" id="NGMO01000001">
    <property type="protein sequence ID" value="OTP12625.1"/>
    <property type="molecule type" value="Genomic_DNA"/>
</dbReference>
<proteinExistence type="predicted"/>
<feature type="coiled-coil region" evidence="1">
    <location>
        <begin position="1361"/>
        <end position="1388"/>
    </location>
</feature>
<feature type="region of interest" description="Disordered" evidence="2">
    <location>
        <begin position="243"/>
        <end position="265"/>
    </location>
</feature>
<feature type="region of interest" description="Disordered" evidence="2">
    <location>
        <begin position="367"/>
        <end position="394"/>
    </location>
</feature>
<organism evidence="3 4">
    <name type="scientific">Candidatus Enterococcus wittei</name>
    <dbReference type="NCBI Taxonomy" id="1987383"/>
    <lineage>
        <taxon>Bacteria</taxon>
        <taxon>Bacillati</taxon>
        <taxon>Bacillota</taxon>
        <taxon>Bacilli</taxon>
        <taxon>Lactobacillales</taxon>
        <taxon>Enterococcaceae</taxon>
        <taxon>Enterococcus</taxon>
    </lineage>
</organism>
<feature type="compositionally biased region" description="Low complexity" evidence="2">
    <location>
        <begin position="656"/>
        <end position="677"/>
    </location>
</feature>
<dbReference type="Proteomes" id="UP000194933">
    <property type="component" value="Unassembled WGS sequence"/>
</dbReference>
<gene>
    <name evidence="3" type="ORF">A5844_000858</name>
</gene>
<keyword evidence="4" id="KW-1185">Reference proteome</keyword>
<evidence type="ECO:0000256" key="1">
    <source>
        <dbReference type="SAM" id="Coils"/>
    </source>
</evidence>
<evidence type="ECO:0000313" key="3">
    <source>
        <dbReference type="EMBL" id="OTP12625.1"/>
    </source>
</evidence>
<accession>A0A2C9XQZ1</accession>